<dbReference type="Gene3D" id="3.40.50.1110">
    <property type="entry name" value="SGNH hydrolase"/>
    <property type="match status" value="1"/>
</dbReference>
<comment type="caution">
    <text evidence="1">The sequence shown here is derived from an EMBL/GenBank/DDBJ whole genome shotgun (WGS) entry which is preliminary data.</text>
</comment>
<reference evidence="1 2" key="1">
    <citation type="submission" date="2022-12" db="EMBL/GenBank/DDBJ databases">
        <title>Chitinophagaceae gen. sp. nov., a new member of the family Chitinophagaceae, isolated from soil in a chemical factory.</title>
        <authorList>
            <person name="Ke Z."/>
        </authorList>
    </citation>
    <scope>NUCLEOTIDE SEQUENCE [LARGE SCALE GENOMIC DNA]</scope>
    <source>
        <strain evidence="1 2">LY-5</strain>
    </source>
</reference>
<dbReference type="EMBL" id="JAQGEF010000035">
    <property type="protein sequence ID" value="MDA3616598.1"/>
    <property type="molecule type" value="Genomic_DNA"/>
</dbReference>
<sequence length="301" mass="34680">MKRFYVNIIGLILGFIIIDRVVGFVMEYFIENQKSHEIYEAKTKVALCPEIAILGSSRAEGHYNASIISDSMNKYTINYGIPGTGTITQLFMLENILSANKKLKLVILDIKPYEFNDAFDAAELNKIYPLFVHNEALLAHLKKYDHAEYLKIQSKMFRYNNMIVSLFRGYMEDKRQDSSFLKFSGFPKAKTLPTCDECEFLNVHNGYLQSINDIIKITKENNIDLVFSVSPIFARIKKSRTIEVIDSISKVNNIPFINNAAAYVKMEENVLYRDYKHLNEDGANKFNKEILVPQLKNILKN</sequence>
<dbReference type="RefSeq" id="WP_407032928.1">
    <property type="nucleotide sequence ID" value="NZ_JAQGEF010000035.1"/>
</dbReference>
<dbReference type="Proteomes" id="UP001210231">
    <property type="component" value="Unassembled WGS sequence"/>
</dbReference>
<keyword evidence="2" id="KW-1185">Reference proteome</keyword>
<dbReference type="SUPFAM" id="SSF52266">
    <property type="entry name" value="SGNH hydrolase"/>
    <property type="match status" value="1"/>
</dbReference>
<organism evidence="1 2">
    <name type="scientific">Polluticaenibacter yanchengensis</name>
    <dbReference type="NCBI Taxonomy" id="3014562"/>
    <lineage>
        <taxon>Bacteria</taxon>
        <taxon>Pseudomonadati</taxon>
        <taxon>Bacteroidota</taxon>
        <taxon>Chitinophagia</taxon>
        <taxon>Chitinophagales</taxon>
        <taxon>Chitinophagaceae</taxon>
        <taxon>Polluticaenibacter</taxon>
    </lineage>
</organism>
<protein>
    <recommendedName>
        <fullName evidence="3">SGNH/GDSL hydrolase family protein</fullName>
    </recommendedName>
</protein>
<evidence type="ECO:0008006" key="3">
    <source>
        <dbReference type="Google" id="ProtNLM"/>
    </source>
</evidence>
<dbReference type="InterPro" id="IPR036514">
    <property type="entry name" value="SGNH_hydro_sf"/>
</dbReference>
<accession>A0ABT4UP97</accession>
<proteinExistence type="predicted"/>
<name>A0ABT4UP97_9BACT</name>
<gene>
    <name evidence="1" type="ORF">O3P16_17430</name>
</gene>
<evidence type="ECO:0000313" key="2">
    <source>
        <dbReference type="Proteomes" id="UP001210231"/>
    </source>
</evidence>
<evidence type="ECO:0000313" key="1">
    <source>
        <dbReference type="EMBL" id="MDA3616598.1"/>
    </source>
</evidence>